<proteinExistence type="predicted"/>
<reference evidence="1" key="1">
    <citation type="journal article" date="2015" name="Nature">
        <title>Complex archaea that bridge the gap between prokaryotes and eukaryotes.</title>
        <authorList>
            <person name="Spang A."/>
            <person name="Saw J.H."/>
            <person name="Jorgensen S.L."/>
            <person name="Zaremba-Niedzwiedzka K."/>
            <person name="Martijn J."/>
            <person name="Lind A.E."/>
            <person name="van Eijk R."/>
            <person name="Schleper C."/>
            <person name="Guy L."/>
            <person name="Ettema T.J."/>
        </authorList>
    </citation>
    <scope>NUCLEOTIDE SEQUENCE</scope>
</reference>
<comment type="caution">
    <text evidence="1">The sequence shown here is derived from an EMBL/GenBank/DDBJ whole genome shotgun (WGS) entry which is preliminary data.</text>
</comment>
<sequence>MADLSDTVLALARLINKADKAIGDGGYVSARSWLREAKLAAYEALTEEAKSD</sequence>
<protein>
    <submittedName>
        <fullName evidence="1">Uncharacterized protein</fullName>
    </submittedName>
</protein>
<dbReference type="EMBL" id="LAZR01064040">
    <property type="protein sequence ID" value="KKK58326.1"/>
    <property type="molecule type" value="Genomic_DNA"/>
</dbReference>
<dbReference type="AlphaFoldDB" id="A0A0F8ZE66"/>
<name>A0A0F8ZE66_9ZZZZ</name>
<organism evidence="1">
    <name type="scientific">marine sediment metagenome</name>
    <dbReference type="NCBI Taxonomy" id="412755"/>
    <lineage>
        <taxon>unclassified sequences</taxon>
        <taxon>metagenomes</taxon>
        <taxon>ecological metagenomes</taxon>
    </lineage>
</organism>
<gene>
    <name evidence="1" type="ORF">LCGC14_3045570</name>
</gene>
<evidence type="ECO:0000313" key="1">
    <source>
        <dbReference type="EMBL" id="KKK58326.1"/>
    </source>
</evidence>
<accession>A0A0F8ZE66</accession>